<comment type="catalytic activity">
    <reaction evidence="11">
        <text>L-threonyl-[protein] + ATP = O-phospho-L-threonyl-[protein] + ADP + H(+)</text>
        <dbReference type="Rhea" id="RHEA:46608"/>
        <dbReference type="Rhea" id="RHEA-COMP:11060"/>
        <dbReference type="Rhea" id="RHEA-COMP:11605"/>
        <dbReference type="ChEBI" id="CHEBI:15378"/>
        <dbReference type="ChEBI" id="CHEBI:30013"/>
        <dbReference type="ChEBI" id="CHEBI:30616"/>
        <dbReference type="ChEBI" id="CHEBI:61977"/>
        <dbReference type="ChEBI" id="CHEBI:456216"/>
        <dbReference type="EC" id="2.7.11.1"/>
    </reaction>
</comment>
<dbReference type="SUPFAM" id="SSF51110">
    <property type="entry name" value="alpha-D-mannose-specific plant lectins"/>
    <property type="match status" value="1"/>
</dbReference>
<feature type="binding site" evidence="13">
    <location>
        <position position="927"/>
    </location>
    <ligand>
        <name>ATP</name>
        <dbReference type="ChEBI" id="CHEBI:30616"/>
    </ligand>
</feature>
<dbReference type="PROSITE" id="PS50927">
    <property type="entry name" value="BULB_LECTIN"/>
    <property type="match status" value="1"/>
</dbReference>
<sequence>MCGAFGLCNVNTASTLFCSCVVGFSPVNPTQWSMRESGGGCRRNVPLECGNGTTTDGFKVVQGVKLPDTDNTTVDMGATLEQCRERCLANCSCVAYAAADIRGGGDGSGCVMWTNNIVDVRYVDKGQNLYLRLAKSELASRKRMVATKIVLPVIASLLALVAAAVYLVWKFRLRAQRRKKDIQKKAMVGYLTTSHELGDENLELPFVSFEDIVTATDNFSEDNMLGQGGFGKVYKGMLGEKKEVAIKRLGQGSGQGAEEFRNEVVLIAKLQHRNLVRLLGCCICGDEKLLIYEYLPNKSLDSFIFDAARKKLLDWPTRFKIIKGISRGLLYLHEDSRLTIVHRDLKPSNILLDADMNPKISDFGMARIFGGNQHEANTNRVVGTYDEHNHRMDMTSLTISILLLLLMIRVCKSDDQLASARPLSPGDLLISKGGVFALGFFSPSGSNTSTSLYVAIWFHGIPERSRTVVWVANRDSPATTSSSPTLAISNSFDLVLSDSQGRTLWRTQNAAAAAVHDSGTPLAVLLDTGNLQLQLPNGTVIWQSFDHPTDTILPGMRFLMIHGARPAARLVSWRGPADPSTGAFSFGLDPVSNLQLMVWHGAEPYCRISVWNGVSVSGGMYTGSPSSIVYQTIVNTGDEFYLTYTVSDGSPYFRIMLDHTGTMKLLSWDTNSSSWTLISERPTGGYGLYGSCGPNAYCDFTGAAPACQCLEGFEPVAADLNSSEGCRRTEPLQCSKASHFVALPGMRVPDKFVLLRNRSFEQCAAECSKNCSCTAYAYANLSSSGAMEDQSRCLVWTGELVDTWKSINYGEKLYLRLASPVKTKSNIVKIVVPVVACLLLPTCIALVFLCKFKAGKWQKKGIQKKVMLGYLSTSNRLGDKNDEFPFVSFNDIVAATDNFSDCNMLGRGGFGKVYKGILEDGKEVAVKRLSQGSGQGIDEFRNEVVLLVKLQHRNLVRLLGCCIHEEEKLLIYEYLPNKSLDAFLFDTSRTRTWKLWEEGNATKLVDSLVAESCPLHEAFRCIHVGLLCVQDNPNARPLMSTVVFMLENETTLLPAPKEPVYFSPRNNETEETRRNIEGFLNMSCITTLEGR</sequence>
<evidence type="ECO:0000256" key="10">
    <source>
        <dbReference type="ARBA" id="ARBA00023170"/>
    </source>
</evidence>
<dbReference type="GO" id="GO:0004674">
    <property type="term" value="F:protein serine/threonine kinase activity"/>
    <property type="evidence" value="ECO:0007669"/>
    <property type="project" value="UniProtKB-KW"/>
</dbReference>
<feature type="binding site" evidence="13">
    <location>
        <position position="247"/>
    </location>
    <ligand>
        <name>ATP</name>
        <dbReference type="ChEBI" id="CHEBI:30616"/>
    </ligand>
</feature>
<evidence type="ECO:0000256" key="9">
    <source>
        <dbReference type="ARBA" id="ARBA00023157"/>
    </source>
</evidence>
<dbReference type="ExpressionAtlas" id="A0A1D6DXH6">
    <property type="expression patterns" value="baseline and differential"/>
</dbReference>
<evidence type="ECO:0000256" key="6">
    <source>
        <dbReference type="ARBA" id="ARBA00022741"/>
    </source>
</evidence>
<evidence type="ECO:0000256" key="8">
    <source>
        <dbReference type="ARBA" id="ARBA00022840"/>
    </source>
</evidence>
<dbReference type="FunFam" id="3.30.200.20:FF:000402">
    <property type="entry name" value="Serine/threonine-protein kinase"/>
    <property type="match status" value="2"/>
</dbReference>
<dbReference type="InterPro" id="IPR000858">
    <property type="entry name" value="S_locus_glycoprot_dom"/>
</dbReference>
<dbReference type="EMBL" id="CM007648">
    <property type="protein sequence ID" value="ONM13340.1"/>
    <property type="molecule type" value="Genomic_DNA"/>
</dbReference>
<evidence type="ECO:0000256" key="12">
    <source>
        <dbReference type="ARBA" id="ARBA00048679"/>
    </source>
</evidence>
<dbReference type="InterPro" id="IPR017441">
    <property type="entry name" value="Protein_kinase_ATP_BS"/>
</dbReference>
<dbReference type="InterPro" id="IPR008271">
    <property type="entry name" value="Ser/Thr_kinase_AS"/>
</dbReference>
<evidence type="ECO:0000256" key="11">
    <source>
        <dbReference type="ARBA" id="ARBA00047899"/>
    </source>
</evidence>
<name>A0A1D6DXH6_MAIZE</name>
<evidence type="ECO:0000256" key="13">
    <source>
        <dbReference type="PROSITE-ProRule" id="PRU10141"/>
    </source>
</evidence>
<dbReference type="SMART" id="SM00220">
    <property type="entry name" value="S_TKc"/>
    <property type="match status" value="1"/>
</dbReference>
<evidence type="ECO:0000313" key="14">
    <source>
        <dbReference type="EMBL" id="ONM13340.1"/>
    </source>
</evidence>
<dbReference type="InterPro" id="IPR036426">
    <property type="entry name" value="Bulb-type_lectin_dom_sf"/>
</dbReference>
<dbReference type="Pfam" id="PF01453">
    <property type="entry name" value="B_lectin"/>
    <property type="match status" value="1"/>
</dbReference>
<dbReference type="InParanoid" id="A0A1D6DXH6"/>
<dbReference type="Pfam" id="PF00954">
    <property type="entry name" value="S_locus_glycop"/>
    <property type="match status" value="1"/>
</dbReference>
<dbReference type="InterPro" id="IPR001245">
    <property type="entry name" value="Ser-Thr/Tyr_kinase_cat_dom"/>
</dbReference>
<dbReference type="SMR" id="A0A1D6DXH6"/>
<keyword evidence="10 14" id="KW-0675">Receptor</keyword>
<dbReference type="PANTHER" id="PTHR32444">
    <property type="entry name" value="BULB-TYPE LECTIN DOMAIN-CONTAINING PROTEIN"/>
    <property type="match status" value="1"/>
</dbReference>
<evidence type="ECO:0000256" key="5">
    <source>
        <dbReference type="ARBA" id="ARBA00022729"/>
    </source>
</evidence>
<dbReference type="Gene3D" id="2.90.10.10">
    <property type="entry name" value="Bulb-type lectin domain"/>
    <property type="match status" value="1"/>
</dbReference>
<dbReference type="AlphaFoldDB" id="A0A1D6DXH6"/>
<dbReference type="InterPro" id="IPR003609">
    <property type="entry name" value="Pan_app"/>
</dbReference>
<keyword evidence="4" id="KW-0808">Transferase</keyword>
<dbReference type="InterPro" id="IPR001480">
    <property type="entry name" value="Bulb-type_lectin_dom"/>
</dbReference>
<keyword evidence="9" id="KW-1015">Disulfide bond</keyword>
<evidence type="ECO:0000256" key="1">
    <source>
        <dbReference type="ARBA" id="ARBA00004479"/>
    </source>
</evidence>
<dbReference type="OMA" id="TILPFMK"/>
<dbReference type="PROSITE" id="PS00108">
    <property type="entry name" value="PROTEIN_KINASE_ST"/>
    <property type="match status" value="1"/>
</dbReference>
<dbReference type="SUPFAM" id="SSF56112">
    <property type="entry name" value="Protein kinase-like (PK-like)"/>
    <property type="match status" value="2"/>
</dbReference>
<accession>A0A1D6DXH6</accession>
<dbReference type="SMART" id="SM00108">
    <property type="entry name" value="B_lectin"/>
    <property type="match status" value="1"/>
</dbReference>
<organism evidence="14">
    <name type="scientific">Zea mays</name>
    <name type="common">Maize</name>
    <dbReference type="NCBI Taxonomy" id="4577"/>
    <lineage>
        <taxon>Eukaryota</taxon>
        <taxon>Viridiplantae</taxon>
        <taxon>Streptophyta</taxon>
        <taxon>Embryophyta</taxon>
        <taxon>Tracheophyta</taxon>
        <taxon>Spermatophyta</taxon>
        <taxon>Magnoliopsida</taxon>
        <taxon>Liliopsida</taxon>
        <taxon>Poales</taxon>
        <taxon>Poaceae</taxon>
        <taxon>PACMAD clade</taxon>
        <taxon>Panicoideae</taxon>
        <taxon>Andropogonodae</taxon>
        <taxon>Andropogoneae</taxon>
        <taxon>Tripsacinae</taxon>
        <taxon>Zea</taxon>
    </lineage>
</organism>
<dbReference type="FunFam" id="2.90.10.10:FF:000014">
    <property type="entry name" value="Serine/threonine-protein kinase"/>
    <property type="match status" value="1"/>
</dbReference>
<dbReference type="GO" id="GO:0051707">
    <property type="term" value="P:response to other organism"/>
    <property type="evidence" value="ECO:0007669"/>
    <property type="project" value="UniProtKB-ARBA"/>
</dbReference>
<dbReference type="CDD" id="cd01098">
    <property type="entry name" value="PAN_AP_plant"/>
    <property type="match status" value="2"/>
</dbReference>
<dbReference type="InterPro" id="IPR011009">
    <property type="entry name" value="Kinase-like_dom_sf"/>
</dbReference>
<comment type="catalytic activity">
    <reaction evidence="12">
        <text>L-seryl-[protein] + ATP = O-phospho-L-seryl-[protein] + ADP + H(+)</text>
        <dbReference type="Rhea" id="RHEA:17989"/>
        <dbReference type="Rhea" id="RHEA-COMP:9863"/>
        <dbReference type="Rhea" id="RHEA-COMP:11604"/>
        <dbReference type="ChEBI" id="CHEBI:15378"/>
        <dbReference type="ChEBI" id="CHEBI:29999"/>
        <dbReference type="ChEBI" id="CHEBI:30616"/>
        <dbReference type="ChEBI" id="CHEBI:83421"/>
        <dbReference type="ChEBI" id="CHEBI:456216"/>
        <dbReference type="EC" id="2.7.11.1"/>
    </reaction>
</comment>
<evidence type="ECO:0000256" key="4">
    <source>
        <dbReference type="ARBA" id="ARBA00022679"/>
    </source>
</evidence>
<dbReference type="PROSITE" id="PS00107">
    <property type="entry name" value="PROTEIN_KINASE_ATP"/>
    <property type="match status" value="2"/>
</dbReference>
<dbReference type="InterPro" id="IPR000719">
    <property type="entry name" value="Prot_kinase_dom"/>
</dbReference>
<keyword evidence="5" id="KW-0732">Signal</keyword>
<evidence type="ECO:0000256" key="3">
    <source>
        <dbReference type="ARBA" id="ARBA00022527"/>
    </source>
</evidence>
<keyword evidence="14" id="KW-0430">Lectin</keyword>
<reference evidence="14" key="1">
    <citation type="submission" date="2015-12" db="EMBL/GenBank/DDBJ databases">
        <title>Update maize B73 reference genome by single molecule sequencing technologies.</title>
        <authorList>
            <consortium name="Maize Genome Sequencing Project"/>
            <person name="Ware D."/>
        </authorList>
    </citation>
    <scope>NUCLEOTIDE SEQUENCE [LARGE SCALE GENOMIC DNA]</scope>
    <source>
        <tissue evidence="14">Seedling</tissue>
    </source>
</reference>
<keyword evidence="7 14" id="KW-0418">Kinase</keyword>
<evidence type="ECO:0000256" key="2">
    <source>
        <dbReference type="ARBA" id="ARBA00012513"/>
    </source>
</evidence>
<dbReference type="Pfam" id="PF08276">
    <property type="entry name" value="PAN_2"/>
    <property type="match status" value="2"/>
</dbReference>
<dbReference type="Gene3D" id="3.30.200.20">
    <property type="entry name" value="Phosphorylase Kinase, domain 1"/>
    <property type="match status" value="2"/>
</dbReference>
<dbReference type="Gene3D" id="1.10.510.10">
    <property type="entry name" value="Transferase(Phosphotransferase) domain 1"/>
    <property type="match status" value="2"/>
</dbReference>
<dbReference type="EC" id="2.7.11.1" evidence="2"/>
<dbReference type="Pfam" id="PF00069">
    <property type="entry name" value="Pkinase"/>
    <property type="match status" value="1"/>
</dbReference>
<dbReference type="FunFam" id="1.10.510.10:FF:001019">
    <property type="entry name" value="G-type lectin S-receptor-like serine/threonine-protein kinase B120"/>
    <property type="match status" value="1"/>
</dbReference>
<dbReference type="eggNOG" id="ENOG502SGW3">
    <property type="taxonomic scope" value="Eukaryota"/>
</dbReference>
<dbReference type="PROSITE" id="PS50948">
    <property type="entry name" value="PAN"/>
    <property type="match status" value="2"/>
</dbReference>
<dbReference type="GO" id="GO:0030246">
    <property type="term" value="F:carbohydrate binding"/>
    <property type="evidence" value="ECO:0007669"/>
    <property type="project" value="UniProtKB-KW"/>
</dbReference>
<keyword evidence="3" id="KW-0723">Serine/threonine-protein kinase</keyword>
<dbReference type="GO" id="GO:0048544">
    <property type="term" value="P:recognition of pollen"/>
    <property type="evidence" value="ECO:0007669"/>
    <property type="project" value="InterPro"/>
</dbReference>
<dbReference type="PaxDb" id="4577-GRMZM2G419318_P01"/>
<keyword evidence="6 13" id="KW-0547">Nucleotide-binding</keyword>
<keyword evidence="8 13" id="KW-0067">ATP-binding</keyword>
<comment type="subcellular location">
    <subcellularLocation>
        <location evidence="1">Membrane</location>
        <topology evidence="1">Single-pass type I membrane protein</topology>
    </subcellularLocation>
</comment>
<dbReference type="SMART" id="SM00473">
    <property type="entry name" value="PAN_AP"/>
    <property type="match status" value="2"/>
</dbReference>
<dbReference type="GO" id="GO:0005524">
    <property type="term" value="F:ATP binding"/>
    <property type="evidence" value="ECO:0007669"/>
    <property type="project" value="UniProtKB-UniRule"/>
</dbReference>
<dbReference type="Pfam" id="PF07714">
    <property type="entry name" value="PK_Tyr_Ser-Thr"/>
    <property type="match status" value="1"/>
</dbReference>
<gene>
    <name evidence="14" type="ORF">ZEAMMB73_Zm00001d002172</name>
</gene>
<dbReference type="PANTHER" id="PTHR32444:SF121">
    <property type="entry name" value="RECEPTOR-LIKE SERINE_THREONINE-PROTEIN KINASE"/>
    <property type="match status" value="1"/>
</dbReference>
<dbReference type="PROSITE" id="PS50011">
    <property type="entry name" value="PROTEIN_KINASE_DOM"/>
    <property type="match status" value="2"/>
</dbReference>
<evidence type="ECO:0000256" key="7">
    <source>
        <dbReference type="ARBA" id="ARBA00022777"/>
    </source>
</evidence>
<dbReference type="CDD" id="cd00028">
    <property type="entry name" value="B_lectin"/>
    <property type="match status" value="1"/>
</dbReference>
<dbReference type="GO" id="GO:0016020">
    <property type="term" value="C:membrane"/>
    <property type="evidence" value="ECO:0007669"/>
    <property type="project" value="UniProtKB-SubCell"/>
</dbReference>
<protein>
    <recommendedName>
        <fullName evidence="2">non-specific serine/threonine protein kinase</fullName>
        <ecNumber evidence="2">2.7.11.1</ecNumber>
    </recommendedName>
</protein>
<proteinExistence type="predicted"/>